<dbReference type="RefSeq" id="WP_134744380.1">
    <property type="nucleotide sequence ID" value="NZ_JBFNGE010000101.1"/>
</dbReference>
<feature type="site" description="Important for catalytic activity; stabilizes the transition state when the phosphoryl donor is PPi" evidence="6">
    <location>
        <position position="138"/>
    </location>
</feature>
<comment type="cofactor">
    <cofactor evidence="1 6">
        <name>Mg(2+)</name>
        <dbReference type="ChEBI" id="CHEBI:18420"/>
    </cofactor>
</comment>
<dbReference type="GO" id="GO:0006002">
    <property type="term" value="P:fructose 6-phosphate metabolic process"/>
    <property type="evidence" value="ECO:0007669"/>
    <property type="project" value="InterPro"/>
</dbReference>
<accession>A0A4R9C019</accession>
<dbReference type="InterPro" id="IPR000023">
    <property type="entry name" value="Phosphofructokinase_dom"/>
</dbReference>
<feature type="binding site" evidence="6">
    <location>
        <begin position="185"/>
        <end position="187"/>
    </location>
    <ligand>
        <name>substrate</name>
    </ligand>
</feature>
<comment type="subunit">
    <text evidence="6">Homodimer.</text>
</comment>
<comment type="pathway">
    <text evidence="6">Carbohydrate degradation; glycolysis; D-glyceraldehyde 3-phosphate and glycerone phosphate from D-glucose: step 3/4.</text>
</comment>
<comment type="similarity">
    <text evidence="6">Belongs to the phosphofructokinase type A (PFKA) family. PPi-dependent PFK group II subfamily. Clade 'B2' sub-subfamily.</text>
</comment>
<comment type="caution">
    <text evidence="6">Lacks conserved residue(s) required for the propagation of feature annotation.</text>
</comment>
<comment type="caution">
    <text evidence="8">The sequence shown here is derived from an EMBL/GenBank/DDBJ whole genome shotgun (WGS) entry which is preliminary data.</text>
</comment>
<feature type="binding site" evidence="6">
    <location>
        <position position="243"/>
    </location>
    <ligand>
        <name>substrate</name>
    </ligand>
</feature>
<dbReference type="GO" id="GO:0046872">
    <property type="term" value="F:metal ion binding"/>
    <property type="evidence" value="ECO:0007669"/>
    <property type="project" value="UniProtKB-KW"/>
</dbReference>
<evidence type="ECO:0000256" key="1">
    <source>
        <dbReference type="ARBA" id="ARBA00001946"/>
    </source>
</evidence>
<evidence type="ECO:0000259" key="7">
    <source>
        <dbReference type="Pfam" id="PF00365"/>
    </source>
</evidence>
<feature type="site" description="Important for catalytic activity and substrate specificity; stabilizes the transition state when the phosphoryl donor is PPi; prevents ATP from binding by mimicking the alpha-phosphate group of ATP" evidence="6">
    <location>
        <position position="111"/>
    </location>
</feature>
<evidence type="ECO:0000256" key="5">
    <source>
        <dbReference type="ARBA" id="ARBA00022842"/>
    </source>
</evidence>
<dbReference type="AlphaFoldDB" id="A0A4R9C019"/>
<dbReference type="InterPro" id="IPR011404">
    <property type="entry name" value="PPi-PFK"/>
</dbReference>
<comment type="function">
    <text evidence="6">Catalyzes the phosphorylation of D-fructose 6-phosphate, the first committing step of glycolysis. Uses inorganic phosphate (PPi) as phosphoryl donor instead of ATP like common ATP-dependent phosphofructokinases (ATP-PFKs), which renders the reaction reversible, and can thus function both in glycolysis and gluconeogenesis. Consistently, PPi-PFK can replace the enzymes of both the forward (ATP-PFK) and reverse (fructose-bisphosphatase (FBPase)) reactions.</text>
</comment>
<dbReference type="Gene3D" id="3.40.50.450">
    <property type="match status" value="1"/>
</dbReference>
<evidence type="ECO:0000313" key="9">
    <source>
        <dbReference type="Proteomes" id="UP000297454"/>
    </source>
</evidence>
<dbReference type="PRINTS" id="PR00476">
    <property type="entry name" value="PHFRCTKINASE"/>
</dbReference>
<sequence>MNCLVGQSGGPTSVINSSLSGVIQAAFDNDFRIFGCKNGIEGLLTSDIVEFNKEKFENANGKERLKKRPSSILGSCRFRLPDNMEDEIYVKIFEQLKKYKISIFVYIGGNDSMDTVLKLNKYMQYKGINWINICGSPKTIDNDLMLMDHSPGFGSAAKFIVNTIVDIRKDVDIYKKKTVTIVEIMGRNAGWLAASSLLANYNRRRKIVNLVYLSEMKINKEQIIEDIKKSHEKEDNLIIVISEGFVDAKNNFKREIERTYDEGFNHPIISGMSIRLSEYIYQQLDIKTKAVELSIVQRVNHLISKTDSEEAFNLGYKSLEIAKSTTNMVPVIIREESDTYKPKYEYIESEIIANKEKKVPKEWFETQETLERKIIEYALPLIKGEVIQDYEDGILQYISLGEIINTED</sequence>
<proteinExistence type="inferred from homology"/>
<name>A0A4R9C019_9FIRM</name>
<dbReference type="InterPro" id="IPR050929">
    <property type="entry name" value="PFKA"/>
</dbReference>
<keyword evidence="6" id="KW-0324">Glycolysis</keyword>
<dbReference type="GO" id="GO:0047334">
    <property type="term" value="F:diphosphate-fructose-6-phosphate 1-phosphotransferase activity"/>
    <property type="evidence" value="ECO:0007669"/>
    <property type="project" value="UniProtKB-EC"/>
</dbReference>
<evidence type="ECO:0000313" key="8">
    <source>
        <dbReference type="EMBL" id="TFF64402.1"/>
    </source>
</evidence>
<comment type="subcellular location">
    <subcellularLocation>
        <location evidence="6">Cytoplasm</location>
    </subcellularLocation>
</comment>
<evidence type="ECO:0000256" key="3">
    <source>
        <dbReference type="ARBA" id="ARBA00022723"/>
    </source>
</evidence>
<feature type="binding site" evidence="6">
    <location>
        <begin position="139"/>
        <end position="141"/>
    </location>
    <ligand>
        <name>substrate</name>
    </ligand>
</feature>
<keyword evidence="6" id="KW-0963">Cytoplasm</keyword>
<dbReference type="HAMAP" id="MF_01978">
    <property type="entry name" value="Phosphofructokinase_II_B2"/>
    <property type="match status" value="1"/>
</dbReference>
<dbReference type="PANTHER" id="PTHR45770">
    <property type="entry name" value="ATP-DEPENDENT 6-PHOSPHOFRUCTOKINASE 1"/>
    <property type="match status" value="1"/>
</dbReference>
<protein>
    <recommendedName>
        <fullName evidence="6">Pyrophosphate--fructose 6-phosphate 1-phosphotransferase</fullName>
        <ecNumber evidence="6">2.7.1.90</ecNumber>
    </recommendedName>
    <alternativeName>
        <fullName evidence="6">6-phosphofructokinase, pyrophosphate dependent</fullName>
    </alternativeName>
    <alternativeName>
        <fullName evidence="6">PPi-dependent phosphofructokinase</fullName>
        <shortName evidence="6">PPi-PFK</shortName>
    </alternativeName>
    <alternativeName>
        <fullName evidence="6">Pyrophosphate-dependent 6-phosphofructose-1-kinase</fullName>
    </alternativeName>
</protein>
<organism evidence="8 9">
    <name type="scientific">Helcococcus ovis</name>
    <dbReference type="NCBI Taxonomy" id="72026"/>
    <lineage>
        <taxon>Bacteria</taxon>
        <taxon>Bacillati</taxon>
        <taxon>Bacillota</taxon>
        <taxon>Tissierellia</taxon>
        <taxon>Tissierellales</taxon>
        <taxon>Peptoniphilaceae</taxon>
        <taxon>Helcococcus</taxon>
    </lineage>
</organism>
<dbReference type="Gene3D" id="3.40.50.460">
    <property type="entry name" value="Phosphofructokinase domain"/>
    <property type="match status" value="1"/>
</dbReference>
<dbReference type="InterPro" id="IPR035966">
    <property type="entry name" value="PKF_sf"/>
</dbReference>
<keyword evidence="5 6" id="KW-0460">Magnesium</keyword>
<dbReference type="InterPro" id="IPR022953">
    <property type="entry name" value="ATP_PFK"/>
</dbReference>
<dbReference type="NCBIfam" id="NF010675">
    <property type="entry name" value="PRK14072.1"/>
    <property type="match status" value="1"/>
</dbReference>
<keyword evidence="3 6" id="KW-0479">Metal-binding</keyword>
<dbReference type="SUPFAM" id="SSF53784">
    <property type="entry name" value="Phosphofructokinase"/>
    <property type="match status" value="1"/>
</dbReference>
<keyword evidence="2 6" id="KW-0808">Transferase</keyword>
<dbReference type="Proteomes" id="UP000297454">
    <property type="component" value="Unassembled WGS sequence"/>
</dbReference>
<reference evidence="8 9" key="1">
    <citation type="submission" date="2019-01" db="EMBL/GenBank/DDBJ databases">
        <title>Draft Genome Sequences of Helcococcus ovis Strains Isolated from the Uterus and Vagina of Dairy Cows with Metritis.</title>
        <authorList>
            <person name="Cunha F."/>
            <person name="Jeon S.J."/>
            <person name="Kutzer P."/>
            <person name="Galvao K.N."/>
        </authorList>
    </citation>
    <scope>NUCLEOTIDE SEQUENCE [LARGE SCALE GENOMIC DNA]</scope>
    <source>
        <strain evidence="8 9">KG-37</strain>
    </source>
</reference>
<evidence type="ECO:0000256" key="6">
    <source>
        <dbReference type="HAMAP-Rule" id="MF_01978"/>
    </source>
</evidence>
<comment type="activity regulation">
    <text evidence="6">Non-allosteric.</text>
</comment>
<dbReference type="GO" id="GO:0003872">
    <property type="term" value="F:6-phosphofructokinase activity"/>
    <property type="evidence" value="ECO:0007669"/>
    <property type="project" value="UniProtKB-UniRule"/>
</dbReference>
<dbReference type="PIRSF" id="PIRSF036483">
    <property type="entry name" value="PFK_XF0274"/>
    <property type="match status" value="1"/>
</dbReference>
<feature type="domain" description="Phosphofructokinase" evidence="7">
    <location>
        <begin position="4"/>
        <end position="319"/>
    </location>
</feature>
<dbReference type="Pfam" id="PF00365">
    <property type="entry name" value="PFK"/>
    <property type="match status" value="1"/>
</dbReference>
<keyword evidence="9" id="KW-1185">Reference proteome</keyword>
<evidence type="ECO:0000256" key="4">
    <source>
        <dbReference type="ARBA" id="ARBA00022777"/>
    </source>
</evidence>
<feature type="binding site" evidence="6">
    <location>
        <position position="110"/>
    </location>
    <ligand>
        <name>Mg(2+)</name>
        <dbReference type="ChEBI" id="CHEBI:18420"/>
        <note>catalytic</note>
    </ligand>
</feature>
<keyword evidence="4 6" id="KW-0418">Kinase</keyword>
<feature type="active site" description="Proton acceptor" evidence="6">
    <location>
        <position position="141"/>
    </location>
</feature>
<dbReference type="GO" id="GO:0005737">
    <property type="term" value="C:cytoplasm"/>
    <property type="evidence" value="ECO:0007669"/>
    <property type="project" value="UniProtKB-SubCell"/>
</dbReference>
<gene>
    <name evidence="6" type="primary">pfp</name>
    <name evidence="8" type="ORF">EQF91_07815</name>
</gene>
<comment type="catalytic activity">
    <reaction evidence="6">
        <text>beta-D-fructose 6-phosphate + diphosphate = beta-D-fructose 1,6-bisphosphate + phosphate + H(+)</text>
        <dbReference type="Rhea" id="RHEA:13613"/>
        <dbReference type="ChEBI" id="CHEBI:15378"/>
        <dbReference type="ChEBI" id="CHEBI:32966"/>
        <dbReference type="ChEBI" id="CHEBI:33019"/>
        <dbReference type="ChEBI" id="CHEBI:43474"/>
        <dbReference type="ChEBI" id="CHEBI:57634"/>
        <dbReference type="EC" id="2.7.1.90"/>
    </reaction>
</comment>
<dbReference type="EC" id="2.7.1.90" evidence="6"/>
<feature type="binding site" evidence="6">
    <location>
        <position position="10"/>
    </location>
    <ligand>
        <name>diphosphate</name>
        <dbReference type="ChEBI" id="CHEBI:33019"/>
    </ligand>
</feature>
<evidence type="ECO:0000256" key="2">
    <source>
        <dbReference type="ARBA" id="ARBA00022679"/>
    </source>
</evidence>
<dbReference type="UniPathway" id="UPA00109">
    <property type="reaction ID" value="UER00182"/>
</dbReference>
<dbReference type="EMBL" id="SCFR01000039">
    <property type="protein sequence ID" value="TFF64402.1"/>
    <property type="molecule type" value="Genomic_DNA"/>
</dbReference>